<evidence type="ECO:0000259" key="4">
    <source>
        <dbReference type="PROSITE" id="PS51384"/>
    </source>
</evidence>
<dbReference type="Gene3D" id="2.40.30.10">
    <property type="entry name" value="Translation factors"/>
    <property type="match status" value="1"/>
</dbReference>
<dbReference type="Pfam" id="PF00111">
    <property type="entry name" value="Fer2"/>
    <property type="match status" value="1"/>
</dbReference>
<proteinExistence type="predicted"/>
<dbReference type="Proteomes" id="UP000032614">
    <property type="component" value="Chromosome 1"/>
</dbReference>
<dbReference type="InterPro" id="IPR012675">
    <property type="entry name" value="Beta-grasp_dom_sf"/>
</dbReference>
<evidence type="ECO:0000256" key="2">
    <source>
        <dbReference type="ARBA" id="ARBA00022714"/>
    </source>
</evidence>
<dbReference type="Pfam" id="PF00175">
    <property type="entry name" value="NAD_binding_1"/>
    <property type="match status" value="1"/>
</dbReference>
<reference evidence="5 6" key="1">
    <citation type="journal article" date="2015" name="Genome Announc.">
        <title>Complete genome sequences for 59 burkholderia isolates, both pathogenic and near neighbor.</title>
        <authorList>
            <person name="Johnson S.L."/>
            <person name="Bishop-Lilly K.A."/>
            <person name="Ladner J.T."/>
            <person name="Daligault H.E."/>
            <person name="Davenport K.W."/>
            <person name="Jaissle J."/>
            <person name="Frey K.G."/>
            <person name="Koroleva G.I."/>
            <person name="Bruce D.C."/>
            <person name="Coyne S.R."/>
            <person name="Broomall S.M."/>
            <person name="Li P.E."/>
            <person name="Teshima H."/>
            <person name="Gibbons H.S."/>
            <person name="Palacios G.F."/>
            <person name="Rosenzweig C.N."/>
            <person name="Redden C.L."/>
            <person name="Xu Y."/>
            <person name="Minogue T.D."/>
            <person name="Chain P.S."/>
        </authorList>
    </citation>
    <scope>NUCLEOTIDE SEQUENCE [LARGE SCALE GENOMIC DNA]</scope>
    <source>
        <strain evidence="5 6">ATCC BAA-463</strain>
    </source>
</reference>
<keyword evidence="2" id="KW-0001">2Fe-2S</keyword>
<dbReference type="RefSeq" id="WP_235429624.1">
    <property type="nucleotide sequence ID" value="NZ_CP010026.1"/>
</dbReference>
<sequence>MATCEVTVLNTGTKFSVDQAEIILDGALARGIRLPHQCRGASCGTCKVRVVEGAVDHGWSLGLAISDDEKEQGYCLLCQARATTPALQIEISQAADADNRRTIELSAEVLSIVSLTPRVKRIVLATPADQGFTYPAGSYVEVMVPGIEPNRMYSLASVCREDGLLELFVSRHPAGKASGFIHDELRMGDRIRMRGPFGACRLPGGEGPVIGLAGGTGLAPVLAILEEALERGAEEEMLLLLSVRGPKEVFALDRLVKLARNHKNFQYQVLVTDEDNPYTTQPMLAPTWIRQTFSSLESHRAVIGGSPGFVKACTDTCTSLGLDPSRVSTDSFVPAEPHC</sequence>
<keyword evidence="2" id="KW-0408">Iron</keyword>
<dbReference type="CDD" id="cd06187">
    <property type="entry name" value="O2ase_reductase_like"/>
    <property type="match status" value="1"/>
</dbReference>
<dbReference type="InterPro" id="IPR008333">
    <property type="entry name" value="Cbr1-like_FAD-bd_dom"/>
</dbReference>
<dbReference type="Gene3D" id="3.40.50.80">
    <property type="entry name" value="Nucleotide-binding domain of ferredoxin-NADP reductase (FNR) module"/>
    <property type="match status" value="1"/>
</dbReference>
<dbReference type="PROSITE" id="PS51085">
    <property type="entry name" value="2FE2S_FER_2"/>
    <property type="match status" value="1"/>
</dbReference>
<accession>A0AAU8T432</accession>
<feature type="domain" description="2Fe-2S ferredoxin-type" evidence="3">
    <location>
        <begin position="4"/>
        <end position="95"/>
    </location>
</feature>
<dbReference type="SUPFAM" id="SSF63380">
    <property type="entry name" value="Riboflavin synthase domain-like"/>
    <property type="match status" value="1"/>
</dbReference>
<dbReference type="InterPro" id="IPR050415">
    <property type="entry name" value="MRET"/>
</dbReference>
<dbReference type="InterPro" id="IPR006058">
    <property type="entry name" value="2Fe2S_fd_BS"/>
</dbReference>
<dbReference type="KEGG" id="bfn:OI25_3016"/>
<dbReference type="Gene3D" id="3.10.20.30">
    <property type="match status" value="1"/>
</dbReference>
<dbReference type="PROSITE" id="PS00197">
    <property type="entry name" value="2FE2S_FER_1"/>
    <property type="match status" value="1"/>
</dbReference>
<keyword evidence="2" id="KW-0479">Metal-binding</keyword>
<dbReference type="PANTHER" id="PTHR47354:SF5">
    <property type="entry name" value="PROTEIN RFBI"/>
    <property type="match status" value="1"/>
</dbReference>
<dbReference type="InterPro" id="IPR017938">
    <property type="entry name" value="Riboflavin_synthase-like_b-brl"/>
</dbReference>
<dbReference type="EMBL" id="CP010026">
    <property type="protein sequence ID" value="AJZ61065.1"/>
    <property type="molecule type" value="Genomic_DNA"/>
</dbReference>
<evidence type="ECO:0000256" key="1">
    <source>
        <dbReference type="ARBA" id="ARBA00001974"/>
    </source>
</evidence>
<organism evidence="5 6">
    <name type="scientific">Paraburkholderia fungorum</name>
    <dbReference type="NCBI Taxonomy" id="134537"/>
    <lineage>
        <taxon>Bacteria</taxon>
        <taxon>Pseudomonadati</taxon>
        <taxon>Pseudomonadota</taxon>
        <taxon>Betaproteobacteria</taxon>
        <taxon>Burkholderiales</taxon>
        <taxon>Burkholderiaceae</taxon>
        <taxon>Paraburkholderia</taxon>
    </lineage>
</organism>
<dbReference type="PANTHER" id="PTHR47354">
    <property type="entry name" value="NADH OXIDOREDUCTASE HCR"/>
    <property type="match status" value="1"/>
</dbReference>
<dbReference type="GO" id="GO:0051537">
    <property type="term" value="F:2 iron, 2 sulfur cluster binding"/>
    <property type="evidence" value="ECO:0007669"/>
    <property type="project" value="UniProtKB-KW"/>
</dbReference>
<gene>
    <name evidence="5" type="ORF">OI25_3016</name>
</gene>
<dbReference type="Pfam" id="PF00970">
    <property type="entry name" value="FAD_binding_6"/>
    <property type="match status" value="1"/>
</dbReference>
<protein>
    <submittedName>
        <fullName evidence="5">2Fe-2S iron-sulfur cluster binding domain protein</fullName>
    </submittedName>
</protein>
<evidence type="ECO:0000313" key="5">
    <source>
        <dbReference type="EMBL" id="AJZ61065.1"/>
    </source>
</evidence>
<dbReference type="InterPro" id="IPR017927">
    <property type="entry name" value="FAD-bd_FR_type"/>
</dbReference>
<evidence type="ECO:0000259" key="3">
    <source>
        <dbReference type="PROSITE" id="PS51085"/>
    </source>
</evidence>
<evidence type="ECO:0000313" key="6">
    <source>
        <dbReference type="Proteomes" id="UP000032614"/>
    </source>
</evidence>
<dbReference type="SUPFAM" id="SSF52343">
    <property type="entry name" value="Ferredoxin reductase-like, C-terminal NADP-linked domain"/>
    <property type="match status" value="1"/>
</dbReference>
<dbReference type="GO" id="GO:0016491">
    <property type="term" value="F:oxidoreductase activity"/>
    <property type="evidence" value="ECO:0007669"/>
    <property type="project" value="InterPro"/>
</dbReference>
<dbReference type="PRINTS" id="PR00410">
    <property type="entry name" value="PHEHYDRXLASE"/>
</dbReference>
<keyword evidence="2" id="KW-0411">Iron-sulfur</keyword>
<feature type="domain" description="FAD-binding FR-type" evidence="4">
    <location>
        <begin position="102"/>
        <end position="203"/>
    </location>
</feature>
<comment type="cofactor">
    <cofactor evidence="1">
        <name>FAD</name>
        <dbReference type="ChEBI" id="CHEBI:57692"/>
    </cofactor>
</comment>
<dbReference type="InterPro" id="IPR001041">
    <property type="entry name" value="2Fe-2S_ferredoxin-type"/>
</dbReference>
<dbReference type="PROSITE" id="PS51384">
    <property type="entry name" value="FAD_FR"/>
    <property type="match status" value="1"/>
</dbReference>
<dbReference type="InterPro" id="IPR036010">
    <property type="entry name" value="2Fe-2S_ferredoxin-like_sf"/>
</dbReference>
<dbReference type="CDD" id="cd00207">
    <property type="entry name" value="fer2"/>
    <property type="match status" value="1"/>
</dbReference>
<dbReference type="InterPro" id="IPR001433">
    <property type="entry name" value="OxRdtase_FAD/NAD-bd"/>
</dbReference>
<dbReference type="SUPFAM" id="SSF54292">
    <property type="entry name" value="2Fe-2S ferredoxin-like"/>
    <property type="match status" value="1"/>
</dbReference>
<dbReference type="InterPro" id="IPR039261">
    <property type="entry name" value="FNR_nucleotide-bd"/>
</dbReference>
<dbReference type="AlphaFoldDB" id="A0AAU8T432"/>
<name>A0AAU8T432_9BURK</name>
<dbReference type="GeneID" id="66516942"/>